<name>A0A931FV05_9ACTN</name>
<sequence length="53" mass="5711">MIAWFLTNGYGPEQVVTDCGINVGGGRVPDLTVGAEGMPRPARRATPARLDYY</sequence>
<feature type="compositionally biased region" description="Low complexity" evidence="1">
    <location>
        <begin position="44"/>
        <end position="53"/>
    </location>
</feature>
<evidence type="ECO:0000313" key="2">
    <source>
        <dbReference type="EMBL" id="MBG0560803.1"/>
    </source>
</evidence>
<dbReference type="EMBL" id="JADQTO010000002">
    <property type="protein sequence ID" value="MBG0560803.1"/>
    <property type="molecule type" value="Genomic_DNA"/>
</dbReference>
<organism evidence="2 3">
    <name type="scientific">Actinoplanes aureus</name>
    <dbReference type="NCBI Taxonomy" id="2792083"/>
    <lineage>
        <taxon>Bacteria</taxon>
        <taxon>Bacillati</taxon>
        <taxon>Actinomycetota</taxon>
        <taxon>Actinomycetes</taxon>
        <taxon>Micromonosporales</taxon>
        <taxon>Micromonosporaceae</taxon>
        <taxon>Actinoplanes</taxon>
    </lineage>
</organism>
<comment type="caution">
    <text evidence="2">The sequence shown here is derived from an EMBL/GenBank/DDBJ whole genome shotgun (WGS) entry which is preliminary data.</text>
</comment>
<dbReference type="RefSeq" id="WP_196412596.1">
    <property type="nucleotide sequence ID" value="NZ_JADQTO010000002.1"/>
</dbReference>
<accession>A0A931FV05</accession>
<protein>
    <submittedName>
        <fullName evidence="2">Uncharacterized protein</fullName>
    </submittedName>
</protein>
<gene>
    <name evidence="2" type="ORF">I4J89_04910</name>
</gene>
<evidence type="ECO:0000313" key="3">
    <source>
        <dbReference type="Proteomes" id="UP000598146"/>
    </source>
</evidence>
<dbReference type="Proteomes" id="UP000598146">
    <property type="component" value="Unassembled WGS sequence"/>
</dbReference>
<feature type="region of interest" description="Disordered" evidence="1">
    <location>
        <begin position="32"/>
        <end position="53"/>
    </location>
</feature>
<proteinExistence type="predicted"/>
<dbReference type="AlphaFoldDB" id="A0A931FV05"/>
<reference evidence="2" key="1">
    <citation type="submission" date="2020-11" db="EMBL/GenBank/DDBJ databases">
        <title>Isolation and identification of active actinomycetes.</title>
        <authorList>
            <person name="Sun X."/>
        </authorList>
    </citation>
    <scope>NUCLEOTIDE SEQUENCE</scope>
    <source>
        <strain evidence="2">NEAU-A11</strain>
    </source>
</reference>
<keyword evidence="3" id="KW-1185">Reference proteome</keyword>
<evidence type="ECO:0000256" key="1">
    <source>
        <dbReference type="SAM" id="MobiDB-lite"/>
    </source>
</evidence>